<gene>
    <name evidence="2" type="ORF">MM171A00766_0007</name>
    <name evidence="3" type="ORF">MM171B00553_0028</name>
</gene>
<evidence type="ECO:0000313" key="2">
    <source>
        <dbReference type="EMBL" id="QJA99944.1"/>
    </source>
</evidence>
<sequence length="95" mass="10633">METLTLILCSLGGVLIHFAFKFYTSIKLKVKFEWKLPLATAVLSIITNAVLILVREDLIGILPFTKFTAVMYGYLGDSVFRNLIKTQKPNAKPNA</sequence>
<evidence type="ECO:0000256" key="1">
    <source>
        <dbReference type="SAM" id="Phobius"/>
    </source>
</evidence>
<organism evidence="3">
    <name type="scientific">viral metagenome</name>
    <dbReference type="NCBI Taxonomy" id="1070528"/>
    <lineage>
        <taxon>unclassified sequences</taxon>
        <taxon>metagenomes</taxon>
        <taxon>organismal metagenomes</taxon>
    </lineage>
</organism>
<protein>
    <recommendedName>
        <fullName evidence="4">Holin</fullName>
    </recommendedName>
</protein>
<keyword evidence="1" id="KW-0812">Transmembrane</keyword>
<evidence type="ECO:0008006" key="4">
    <source>
        <dbReference type="Google" id="ProtNLM"/>
    </source>
</evidence>
<accession>A0A6M3M7J0</accession>
<keyword evidence="1" id="KW-1133">Transmembrane helix</keyword>
<evidence type="ECO:0000313" key="3">
    <source>
        <dbReference type="EMBL" id="QJB03781.1"/>
    </source>
</evidence>
<dbReference type="AlphaFoldDB" id="A0A6M3M7J0"/>
<reference evidence="3" key="1">
    <citation type="submission" date="2020-03" db="EMBL/GenBank/DDBJ databases">
        <title>The deep terrestrial virosphere.</title>
        <authorList>
            <person name="Holmfeldt K."/>
            <person name="Nilsson E."/>
            <person name="Simone D."/>
            <person name="Lopez-Fernandez M."/>
            <person name="Wu X."/>
            <person name="de Brujin I."/>
            <person name="Lundin D."/>
            <person name="Andersson A."/>
            <person name="Bertilsson S."/>
            <person name="Dopson M."/>
        </authorList>
    </citation>
    <scope>NUCLEOTIDE SEQUENCE</scope>
    <source>
        <strain evidence="2">MM171A00766</strain>
        <strain evidence="3">MM171B00553</strain>
    </source>
</reference>
<dbReference type="EMBL" id="MT143675">
    <property type="protein sequence ID" value="QJA99944.1"/>
    <property type="molecule type" value="Genomic_DNA"/>
</dbReference>
<dbReference type="EMBL" id="MT143860">
    <property type="protein sequence ID" value="QJB03781.1"/>
    <property type="molecule type" value="Genomic_DNA"/>
</dbReference>
<name>A0A6M3M7J0_9ZZZZ</name>
<feature type="transmembrane region" description="Helical" evidence="1">
    <location>
        <begin position="60"/>
        <end position="80"/>
    </location>
</feature>
<keyword evidence="1" id="KW-0472">Membrane</keyword>
<feature type="transmembrane region" description="Helical" evidence="1">
    <location>
        <begin position="6"/>
        <end position="24"/>
    </location>
</feature>
<feature type="transmembrane region" description="Helical" evidence="1">
    <location>
        <begin position="36"/>
        <end position="54"/>
    </location>
</feature>
<proteinExistence type="predicted"/>